<proteinExistence type="predicted"/>
<sequence length="116" mass="13806">MLAWQRLEKRIGFWWLSQNSHSFNGNAQLECSRDGMTLNIPDLTRVVHDPSSLVVFLMETKNKRETLERFRRKLHFFGYCYVNPVGLSRGLTLWWKDNVEIDVRYKSKNLLRCIVS</sequence>
<accession>A0ACB7Y1Y1</accession>
<comment type="caution">
    <text evidence="1">The sequence shown here is derived from an EMBL/GenBank/DDBJ whole genome shotgun (WGS) entry which is preliminary data.</text>
</comment>
<organism evidence="1 2">
    <name type="scientific">Vaccinium darrowii</name>
    <dbReference type="NCBI Taxonomy" id="229202"/>
    <lineage>
        <taxon>Eukaryota</taxon>
        <taxon>Viridiplantae</taxon>
        <taxon>Streptophyta</taxon>
        <taxon>Embryophyta</taxon>
        <taxon>Tracheophyta</taxon>
        <taxon>Spermatophyta</taxon>
        <taxon>Magnoliopsida</taxon>
        <taxon>eudicotyledons</taxon>
        <taxon>Gunneridae</taxon>
        <taxon>Pentapetalae</taxon>
        <taxon>asterids</taxon>
        <taxon>Ericales</taxon>
        <taxon>Ericaceae</taxon>
        <taxon>Vaccinioideae</taxon>
        <taxon>Vaccinieae</taxon>
        <taxon>Vaccinium</taxon>
    </lineage>
</organism>
<evidence type="ECO:0000313" key="2">
    <source>
        <dbReference type="Proteomes" id="UP000828048"/>
    </source>
</evidence>
<dbReference type="Proteomes" id="UP000828048">
    <property type="component" value="Chromosome 5"/>
</dbReference>
<protein>
    <submittedName>
        <fullName evidence="1">Uncharacterized protein</fullName>
    </submittedName>
</protein>
<name>A0ACB7Y1Y1_9ERIC</name>
<gene>
    <name evidence="1" type="ORF">Vadar_021104</name>
</gene>
<dbReference type="EMBL" id="CM037155">
    <property type="protein sequence ID" value="KAH7847033.1"/>
    <property type="molecule type" value="Genomic_DNA"/>
</dbReference>
<evidence type="ECO:0000313" key="1">
    <source>
        <dbReference type="EMBL" id="KAH7847033.1"/>
    </source>
</evidence>
<reference evidence="1 2" key="1">
    <citation type="journal article" date="2021" name="Hortic Res">
        <title>High-quality reference genome and annotation aids understanding of berry development for evergreen blueberry (Vaccinium darrowii).</title>
        <authorList>
            <person name="Yu J."/>
            <person name="Hulse-Kemp A.M."/>
            <person name="Babiker E."/>
            <person name="Staton M."/>
        </authorList>
    </citation>
    <scope>NUCLEOTIDE SEQUENCE [LARGE SCALE GENOMIC DNA]</scope>
    <source>
        <strain evidence="2">cv. NJ 8807/NJ 8810</strain>
        <tissue evidence="1">Young leaf</tissue>
    </source>
</reference>
<keyword evidence="2" id="KW-1185">Reference proteome</keyword>